<feature type="region of interest" description="Disordered" evidence="12">
    <location>
        <begin position="335"/>
        <end position="354"/>
    </location>
</feature>
<feature type="compositionally biased region" description="Basic residues" evidence="12">
    <location>
        <begin position="104"/>
        <end position="126"/>
    </location>
</feature>
<dbReference type="InterPro" id="IPR050717">
    <property type="entry name" value="C2H2-ZF_Transcription_Reg"/>
</dbReference>
<evidence type="ECO:0000256" key="6">
    <source>
        <dbReference type="ARBA" id="ARBA00022788"/>
    </source>
</evidence>
<feature type="compositionally biased region" description="Low complexity" evidence="12">
    <location>
        <begin position="53"/>
        <end position="70"/>
    </location>
</feature>
<keyword evidence="8" id="KW-0805">Transcription regulation</keyword>
<dbReference type="PANTHER" id="PTHR14196">
    <property type="entry name" value="ODD-SKIPPED - RELATED"/>
    <property type="match status" value="1"/>
</dbReference>
<evidence type="ECO:0000256" key="4">
    <source>
        <dbReference type="ARBA" id="ARBA00022737"/>
    </source>
</evidence>
<feature type="region of interest" description="Disordered" evidence="12">
    <location>
        <begin position="591"/>
        <end position="629"/>
    </location>
</feature>
<dbReference type="InterPro" id="IPR013087">
    <property type="entry name" value="Znf_C2H2_type"/>
</dbReference>
<protein>
    <recommendedName>
        <fullName evidence="13">C2H2-type domain-containing protein</fullName>
    </recommendedName>
</protein>
<feature type="domain" description="C2H2-type" evidence="13">
    <location>
        <begin position="240"/>
        <end position="267"/>
    </location>
</feature>
<feature type="compositionally biased region" description="Polar residues" evidence="12">
    <location>
        <begin position="23"/>
        <end position="43"/>
    </location>
</feature>
<dbReference type="PROSITE" id="PS00028">
    <property type="entry name" value="ZINC_FINGER_C2H2_1"/>
    <property type="match status" value="4"/>
</dbReference>
<comment type="caution">
    <text evidence="14">The sequence shown here is derived from an EMBL/GenBank/DDBJ whole genome shotgun (WGS) entry which is preliminary data.</text>
</comment>
<feature type="domain" description="C2H2-type" evidence="13">
    <location>
        <begin position="156"/>
        <end position="183"/>
    </location>
</feature>
<dbReference type="FunFam" id="3.30.160.60:FF:000311">
    <property type="entry name" value="protein odd-skipped-related 2 isoform X1"/>
    <property type="match status" value="1"/>
</dbReference>
<evidence type="ECO:0000256" key="12">
    <source>
        <dbReference type="SAM" id="MobiDB-lite"/>
    </source>
</evidence>
<accession>A0A834KDL8</accession>
<dbReference type="InterPro" id="IPR036236">
    <property type="entry name" value="Znf_C2H2_sf"/>
</dbReference>
<dbReference type="FunFam" id="3.30.160.60:FF:000958">
    <property type="entry name" value="Odd skipped"/>
    <property type="match status" value="1"/>
</dbReference>
<gene>
    <name evidence="14" type="ORF">HZH68_006605</name>
</gene>
<dbReference type="GO" id="GO:0007366">
    <property type="term" value="P:periodic partitioning by pair rule gene"/>
    <property type="evidence" value="ECO:0007669"/>
    <property type="project" value="UniProtKB-KW"/>
</dbReference>
<dbReference type="FunFam" id="3.30.160.60:FF:000254">
    <property type="entry name" value="Odd-skipped related transciption factor 1"/>
    <property type="match status" value="1"/>
</dbReference>
<evidence type="ECO:0000256" key="8">
    <source>
        <dbReference type="ARBA" id="ARBA00023015"/>
    </source>
</evidence>
<proteinExistence type="predicted"/>
<dbReference type="PANTHER" id="PTHR14196:SF11">
    <property type="entry name" value="PROTEIN SISTER OF ODD AND BOWEL"/>
    <property type="match status" value="1"/>
</dbReference>
<dbReference type="GO" id="GO:0016348">
    <property type="term" value="P:imaginal disc-derived leg joint morphogenesis"/>
    <property type="evidence" value="ECO:0007669"/>
    <property type="project" value="UniProtKB-ARBA"/>
</dbReference>
<evidence type="ECO:0000256" key="2">
    <source>
        <dbReference type="ARBA" id="ARBA00022473"/>
    </source>
</evidence>
<evidence type="ECO:0000256" key="9">
    <source>
        <dbReference type="ARBA" id="ARBA00023163"/>
    </source>
</evidence>
<feature type="region of interest" description="Disordered" evidence="12">
    <location>
        <begin position="1"/>
        <end position="70"/>
    </location>
</feature>
<dbReference type="GO" id="GO:0000977">
    <property type="term" value="F:RNA polymerase II transcription regulatory region sequence-specific DNA binding"/>
    <property type="evidence" value="ECO:0007669"/>
    <property type="project" value="TreeGrafter"/>
</dbReference>
<feature type="compositionally biased region" description="Acidic residues" evidence="12">
    <location>
        <begin position="403"/>
        <end position="429"/>
    </location>
</feature>
<name>A0A834KDL8_VESGE</name>
<keyword evidence="15" id="KW-1185">Reference proteome</keyword>
<keyword evidence="5 11" id="KW-0863">Zinc-finger</keyword>
<keyword evidence="10" id="KW-0539">Nucleus</keyword>
<feature type="domain" description="C2H2-type" evidence="13">
    <location>
        <begin position="184"/>
        <end position="211"/>
    </location>
</feature>
<reference evidence="14" key="1">
    <citation type="journal article" date="2020" name="G3 (Bethesda)">
        <title>High-Quality Assemblies for Three Invasive Social Wasps from the &lt;i&gt;Vespula&lt;/i&gt; Genus.</title>
        <authorList>
            <person name="Harrop T.W.R."/>
            <person name="Guhlin J."/>
            <person name="McLaughlin G.M."/>
            <person name="Permina E."/>
            <person name="Stockwell P."/>
            <person name="Gilligan J."/>
            <person name="Le Lec M.F."/>
            <person name="Gruber M.A.M."/>
            <person name="Quinn O."/>
            <person name="Lovegrove M."/>
            <person name="Duncan E.J."/>
            <person name="Remnant E.J."/>
            <person name="Van Eeckhoven J."/>
            <person name="Graham B."/>
            <person name="Knapp R.A."/>
            <person name="Langford K.W."/>
            <person name="Kronenberg Z."/>
            <person name="Press M.O."/>
            <person name="Eacker S.M."/>
            <person name="Wilson-Rankin E.E."/>
            <person name="Purcell J."/>
            <person name="Lester P.J."/>
            <person name="Dearden P.K."/>
        </authorList>
    </citation>
    <scope>NUCLEOTIDE SEQUENCE</scope>
    <source>
        <strain evidence="14">Linc-1</strain>
    </source>
</reference>
<evidence type="ECO:0000313" key="15">
    <source>
        <dbReference type="Proteomes" id="UP000617340"/>
    </source>
</evidence>
<dbReference type="SUPFAM" id="SSF57667">
    <property type="entry name" value="beta-beta-alpha zinc fingers"/>
    <property type="match status" value="2"/>
</dbReference>
<keyword evidence="6" id="KW-0562">Pair-rule protein</keyword>
<feature type="region of interest" description="Disordered" evidence="12">
    <location>
        <begin position="103"/>
        <end position="146"/>
    </location>
</feature>
<dbReference type="Gene3D" id="3.30.160.60">
    <property type="entry name" value="Classic Zinc Finger"/>
    <property type="match status" value="4"/>
</dbReference>
<evidence type="ECO:0000256" key="3">
    <source>
        <dbReference type="ARBA" id="ARBA00022723"/>
    </source>
</evidence>
<keyword evidence="3" id="KW-0479">Metal-binding</keyword>
<keyword evidence="7" id="KW-0862">Zinc</keyword>
<evidence type="ECO:0000256" key="5">
    <source>
        <dbReference type="ARBA" id="ARBA00022771"/>
    </source>
</evidence>
<dbReference type="Proteomes" id="UP000617340">
    <property type="component" value="Unassembled WGS sequence"/>
</dbReference>
<dbReference type="GO" id="GO:0005634">
    <property type="term" value="C:nucleus"/>
    <property type="evidence" value="ECO:0007669"/>
    <property type="project" value="UniProtKB-SubCell"/>
</dbReference>
<dbReference type="EMBL" id="JACSDZ010000005">
    <property type="protein sequence ID" value="KAF7403811.1"/>
    <property type="molecule type" value="Genomic_DNA"/>
</dbReference>
<sequence>METKMEPLTPPHTPPSVDRSMQHHLQMTSTVPSPRWIRSQQMSGRFVHHHHQQQQQQQQQQQPQHVQSTQQNIGGYQATTFLDNWLRGAALLAVRGCCPQTSPHYHHHHHHHHHPHQQQHQHHHQSHQALHPPLPVQPPAPFLTRKLPGQRPKKQFICKFCNRQFTKSYNLLIHERTHTDERPYSCDICGKAFRRQDHLRDHRYIHSKEKPFKCAECGKGFCQSRTLAVHKILHMEESPHKCPVCGKSFNQKSNLKTHLLTHTDVPQDLRIESTVFGDSRVTSSTTTVRQMAERIGTLRSNQRSSTAPPKLGFSIEDIMRRNVLGEMLRNERIVDKKDMEKDTRRKGKRPLEIASNGLDRTVSLKFMVVIRSSKKDEDEDEGEGKEEGEEEEEEEEKEKQEQVDDDDDDDDDDDEEEEEGEKEEEEEETGYARHPLKDKTRQEEEEEEDEFLGEIKKYATGTRKAKLYIYISYTKDENEKVVRFSWFDGGTRKSYLARAGNHGLRAHNSPRPKTVIVSLSGRYEDRKLEETKWNGSLSESGDNRFSDGLILCWRTELNKENGGMMEVLKVPHLANVSGLGWKKKEVPNARCKEGGGGVDDGDGAGGGGGRGGERGGKKRQRGWWKKLDAGGGSKWKNHIIVITTANDSVCAHLPSLSSVLPGATVESASFLGQFEATWRIH</sequence>
<comment type="subcellular location">
    <subcellularLocation>
        <location evidence="1">Nucleus</location>
    </subcellularLocation>
</comment>
<keyword evidence="2" id="KW-0217">Developmental protein</keyword>
<feature type="compositionally biased region" description="Gly residues" evidence="12">
    <location>
        <begin position="594"/>
        <end position="610"/>
    </location>
</feature>
<evidence type="ECO:0000256" key="11">
    <source>
        <dbReference type="PROSITE-ProRule" id="PRU00042"/>
    </source>
</evidence>
<keyword evidence="4" id="KW-0677">Repeat</keyword>
<dbReference type="FunFam" id="3.30.160.60:FF:000318">
    <property type="entry name" value="Odd-skipped-related transciption factor 2"/>
    <property type="match status" value="1"/>
</dbReference>
<organism evidence="14 15">
    <name type="scientific">Vespula germanica</name>
    <name type="common">German yellow jacket</name>
    <name type="synonym">Paravespula germanica</name>
    <dbReference type="NCBI Taxonomy" id="30212"/>
    <lineage>
        <taxon>Eukaryota</taxon>
        <taxon>Metazoa</taxon>
        <taxon>Ecdysozoa</taxon>
        <taxon>Arthropoda</taxon>
        <taxon>Hexapoda</taxon>
        <taxon>Insecta</taxon>
        <taxon>Pterygota</taxon>
        <taxon>Neoptera</taxon>
        <taxon>Endopterygota</taxon>
        <taxon>Hymenoptera</taxon>
        <taxon>Apocrita</taxon>
        <taxon>Aculeata</taxon>
        <taxon>Vespoidea</taxon>
        <taxon>Vespidae</taxon>
        <taxon>Vespinae</taxon>
        <taxon>Vespula</taxon>
    </lineage>
</organism>
<evidence type="ECO:0000259" key="13">
    <source>
        <dbReference type="PROSITE" id="PS50157"/>
    </source>
</evidence>
<feature type="compositionally biased region" description="Acidic residues" evidence="12">
    <location>
        <begin position="377"/>
        <end position="396"/>
    </location>
</feature>
<dbReference type="SMART" id="SM00355">
    <property type="entry name" value="ZnF_C2H2"/>
    <property type="match status" value="4"/>
</dbReference>
<evidence type="ECO:0000313" key="14">
    <source>
        <dbReference type="EMBL" id="KAF7403811.1"/>
    </source>
</evidence>
<dbReference type="GO" id="GO:0008270">
    <property type="term" value="F:zinc ion binding"/>
    <property type="evidence" value="ECO:0007669"/>
    <property type="project" value="UniProtKB-KW"/>
</dbReference>
<feature type="compositionally biased region" description="Pro residues" evidence="12">
    <location>
        <begin position="132"/>
        <end position="141"/>
    </location>
</feature>
<feature type="region of interest" description="Disordered" evidence="12">
    <location>
        <begin position="373"/>
        <end position="451"/>
    </location>
</feature>
<evidence type="ECO:0000256" key="7">
    <source>
        <dbReference type="ARBA" id="ARBA00022833"/>
    </source>
</evidence>
<dbReference type="Pfam" id="PF00096">
    <property type="entry name" value="zf-C2H2"/>
    <property type="match status" value="4"/>
</dbReference>
<dbReference type="AlphaFoldDB" id="A0A834KDL8"/>
<dbReference type="PROSITE" id="PS50157">
    <property type="entry name" value="ZINC_FINGER_C2H2_2"/>
    <property type="match status" value="4"/>
</dbReference>
<evidence type="ECO:0000256" key="1">
    <source>
        <dbReference type="ARBA" id="ARBA00004123"/>
    </source>
</evidence>
<keyword evidence="9" id="KW-0804">Transcription</keyword>
<dbReference type="GO" id="GO:0048619">
    <property type="term" value="P:embryonic hindgut morphogenesis"/>
    <property type="evidence" value="ECO:0007669"/>
    <property type="project" value="TreeGrafter"/>
</dbReference>
<feature type="domain" description="C2H2-type" evidence="13">
    <location>
        <begin position="212"/>
        <end position="239"/>
    </location>
</feature>
<dbReference type="GO" id="GO:0000981">
    <property type="term" value="F:DNA-binding transcription factor activity, RNA polymerase II-specific"/>
    <property type="evidence" value="ECO:0007669"/>
    <property type="project" value="TreeGrafter"/>
</dbReference>
<evidence type="ECO:0000256" key="10">
    <source>
        <dbReference type="ARBA" id="ARBA00023242"/>
    </source>
</evidence>